<evidence type="ECO:0000256" key="6">
    <source>
        <dbReference type="ARBA" id="ARBA00023136"/>
    </source>
</evidence>
<evidence type="ECO:0000256" key="7">
    <source>
        <dbReference type="SAM" id="Phobius"/>
    </source>
</evidence>
<feature type="transmembrane region" description="Helical" evidence="7">
    <location>
        <begin position="12"/>
        <end position="31"/>
    </location>
</feature>
<dbReference type="AlphaFoldDB" id="A0A4V6ACG6"/>
<dbReference type="GO" id="GO:0005524">
    <property type="term" value="F:ATP binding"/>
    <property type="evidence" value="ECO:0007669"/>
    <property type="project" value="UniProtKB-KW"/>
</dbReference>
<protein>
    <recommendedName>
        <fullName evidence="11">ABC transporter domain-containing protein</fullName>
    </recommendedName>
</protein>
<evidence type="ECO:0000259" key="9">
    <source>
        <dbReference type="Pfam" id="PF00664"/>
    </source>
</evidence>
<evidence type="ECO:0000259" key="8">
    <source>
        <dbReference type="Pfam" id="PF00005"/>
    </source>
</evidence>
<dbReference type="InterPro" id="IPR003439">
    <property type="entry name" value="ABC_transporter-like_ATP-bd"/>
</dbReference>
<keyword evidence="4" id="KW-0067">ATP-binding</keyword>
<dbReference type="InterPro" id="IPR036640">
    <property type="entry name" value="ABC1_TM_sf"/>
</dbReference>
<dbReference type="Pfam" id="PF00005">
    <property type="entry name" value="ABC_tran"/>
    <property type="match status" value="1"/>
</dbReference>
<evidence type="ECO:0000256" key="2">
    <source>
        <dbReference type="ARBA" id="ARBA00022692"/>
    </source>
</evidence>
<dbReference type="PANTHER" id="PTHR24223:SF108">
    <property type="entry name" value="ABC TRANSPORTER C FAMILY MEMBER 8"/>
    <property type="match status" value="1"/>
</dbReference>
<evidence type="ECO:0000256" key="4">
    <source>
        <dbReference type="ARBA" id="ARBA00022840"/>
    </source>
</evidence>
<sequence>MGRRRHSAGVIMNYTAWSLVLQLFLAIGILFKEAMRNCQLAAFKQLTEESSEWFLPEEKLRLPKISNGFLAGVYTGISKSSTPFVYLRSLFAALLGLKASKAFFSGISISLFKAPMLFFDSTPGGRIYTRVSSDMSALDFDLPLGIAFPAASRIGLRAIIAVMASVTWPVVVVAIPAITDAIYAQVIMTRYHCNSSNYIVSVERIKQFMHIPPESPATVEDMRPPPSWPPHGRIYLVLGDKKIRYRPNAPLVLKGITCTFVEGTRGGVVGRTGRGKTTLLSALFRLVEPENGKILIDGLDISTIELKDLRTKLSIIPQEPALFHFF</sequence>
<feature type="domain" description="ABC transmembrane type-1" evidence="9">
    <location>
        <begin position="69"/>
        <end position="190"/>
    </location>
</feature>
<dbReference type="GO" id="GO:0016020">
    <property type="term" value="C:membrane"/>
    <property type="evidence" value="ECO:0007669"/>
    <property type="project" value="InterPro"/>
</dbReference>
<keyword evidence="2 7" id="KW-0812">Transmembrane</keyword>
<dbReference type="SUPFAM" id="SSF52540">
    <property type="entry name" value="P-loop containing nucleoside triphosphate hydrolases"/>
    <property type="match status" value="1"/>
</dbReference>
<accession>A0A4V6ACG6</accession>
<keyword evidence="5 7" id="KW-1133">Transmembrane helix</keyword>
<keyword evidence="6 7" id="KW-0472">Membrane</keyword>
<evidence type="ECO:0000256" key="1">
    <source>
        <dbReference type="ARBA" id="ARBA00022448"/>
    </source>
</evidence>
<dbReference type="SUPFAM" id="SSF90123">
    <property type="entry name" value="ABC transporter transmembrane region"/>
    <property type="match status" value="1"/>
</dbReference>
<evidence type="ECO:0008006" key="11">
    <source>
        <dbReference type="Google" id="ProtNLM"/>
    </source>
</evidence>
<comment type="caution">
    <text evidence="10">The sequence shown here is derived from an EMBL/GenBank/DDBJ whole genome shotgun (WGS) entry which is preliminary data.</text>
</comment>
<dbReference type="InterPro" id="IPR050173">
    <property type="entry name" value="ABC_transporter_C-like"/>
</dbReference>
<dbReference type="STRING" id="43335.A0A4V6ACG6"/>
<dbReference type="GO" id="GO:0016887">
    <property type="term" value="F:ATP hydrolysis activity"/>
    <property type="evidence" value="ECO:0007669"/>
    <property type="project" value="InterPro"/>
</dbReference>
<organism evidence="10">
    <name type="scientific">Populus alba</name>
    <name type="common">White poplar</name>
    <dbReference type="NCBI Taxonomy" id="43335"/>
    <lineage>
        <taxon>Eukaryota</taxon>
        <taxon>Viridiplantae</taxon>
        <taxon>Streptophyta</taxon>
        <taxon>Embryophyta</taxon>
        <taxon>Tracheophyta</taxon>
        <taxon>Spermatophyta</taxon>
        <taxon>Magnoliopsida</taxon>
        <taxon>eudicotyledons</taxon>
        <taxon>Gunneridae</taxon>
        <taxon>Pentapetalae</taxon>
        <taxon>rosids</taxon>
        <taxon>fabids</taxon>
        <taxon>Malpighiales</taxon>
        <taxon>Salicaceae</taxon>
        <taxon>Saliceae</taxon>
        <taxon>Populus</taxon>
    </lineage>
</organism>
<dbReference type="EMBL" id="RCHU01000063">
    <property type="protein sequence ID" value="TKS16336.1"/>
    <property type="molecule type" value="Genomic_DNA"/>
</dbReference>
<proteinExistence type="predicted"/>
<keyword evidence="3" id="KW-0547">Nucleotide-binding</keyword>
<keyword evidence="1" id="KW-0813">Transport</keyword>
<dbReference type="InterPro" id="IPR027417">
    <property type="entry name" value="P-loop_NTPase"/>
</dbReference>
<reference evidence="10" key="1">
    <citation type="submission" date="2018-10" db="EMBL/GenBank/DDBJ databases">
        <title>Population genomic analysis revealed the cold adaptation of white poplar.</title>
        <authorList>
            <person name="Liu Y.-J."/>
        </authorList>
    </citation>
    <scope>NUCLEOTIDE SEQUENCE [LARGE SCALE GENOMIC DNA]</scope>
    <source>
        <strain evidence="10">PAL-ZL1</strain>
    </source>
</reference>
<dbReference type="PANTHER" id="PTHR24223">
    <property type="entry name" value="ATP-BINDING CASSETTE SUB-FAMILY C"/>
    <property type="match status" value="1"/>
</dbReference>
<dbReference type="Gene3D" id="1.20.1560.10">
    <property type="entry name" value="ABC transporter type 1, transmembrane domain"/>
    <property type="match status" value="1"/>
</dbReference>
<evidence type="ECO:0000256" key="3">
    <source>
        <dbReference type="ARBA" id="ARBA00022741"/>
    </source>
</evidence>
<dbReference type="Gene3D" id="3.40.50.300">
    <property type="entry name" value="P-loop containing nucleotide triphosphate hydrolases"/>
    <property type="match status" value="1"/>
</dbReference>
<dbReference type="GO" id="GO:0140359">
    <property type="term" value="F:ABC-type transporter activity"/>
    <property type="evidence" value="ECO:0007669"/>
    <property type="project" value="InterPro"/>
</dbReference>
<dbReference type="InterPro" id="IPR011527">
    <property type="entry name" value="ABC1_TM_dom"/>
</dbReference>
<feature type="domain" description="ABC transporter" evidence="8">
    <location>
        <begin position="253"/>
        <end position="323"/>
    </location>
</feature>
<name>A0A4V6ACG6_POPAL</name>
<evidence type="ECO:0000256" key="5">
    <source>
        <dbReference type="ARBA" id="ARBA00022989"/>
    </source>
</evidence>
<dbReference type="Pfam" id="PF00664">
    <property type="entry name" value="ABC_membrane"/>
    <property type="match status" value="1"/>
</dbReference>
<evidence type="ECO:0000313" key="10">
    <source>
        <dbReference type="EMBL" id="TKS16336.1"/>
    </source>
</evidence>
<gene>
    <name evidence="10" type="ORF">D5086_0000023840</name>
</gene>